<protein>
    <recommendedName>
        <fullName evidence="2">non-specific protein-tyrosine kinase</fullName>
        <ecNumber evidence="2">2.7.10.2</ecNumber>
    </recommendedName>
</protein>
<organism evidence="10 11">
    <name type="scientific">Robertmurraya beringensis</name>
    <dbReference type="NCBI Taxonomy" id="641660"/>
    <lineage>
        <taxon>Bacteria</taxon>
        <taxon>Bacillati</taxon>
        <taxon>Bacillota</taxon>
        <taxon>Bacilli</taxon>
        <taxon>Bacillales</taxon>
        <taxon>Bacillaceae</taxon>
        <taxon>Robertmurraya</taxon>
    </lineage>
</organism>
<evidence type="ECO:0000259" key="9">
    <source>
        <dbReference type="Pfam" id="PF13614"/>
    </source>
</evidence>
<dbReference type="Gene3D" id="3.40.50.300">
    <property type="entry name" value="P-loop containing nucleotide triphosphate hydrolases"/>
    <property type="match status" value="1"/>
</dbReference>
<evidence type="ECO:0000256" key="6">
    <source>
        <dbReference type="ARBA" id="ARBA00022840"/>
    </source>
</evidence>
<evidence type="ECO:0000256" key="8">
    <source>
        <dbReference type="ARBA" id="ARBA00051245"/>
    </source>
</evidence>
<evidence type="ECO:0000313" key="10">
    <source>
        <dbReference type="EMBL" id="MFC0478402.1"/>
    </source>
</evidence>
<keyword evidence="5 10" id="KW-0418">Kinase</keyword>
<dbReference type="Pfam" id="PF13614">
    <property type="entry name" value="AAA_31"/>
    <property type="match status" value="1"/>
</dbReference>
<dbReference type="RefSeq" id="WP_377059298.1">
    <property type="nucleotide sequence ID" value="NZ_JBHLUU010000128.1"/>
</dbReference>
<dbReference type="CDD" id="cd05387">
    <property type="entry name" value="BY-kinase"/>
    <property type="match status" value="1"/>
</dbReference>
<dbReference type="InterPro" id="IPR027417">
    <property type="entry name" value="P-loop_NTPase"/>
</dbReference>
<evidence type="ECO:0000256" key="3">
    <source>
        <dbReference type="ARBA" id="ARBA00022679"/>
    </source>
</evidence>
<dbReference type="GO" id="GO:0004715">
    <property type="term" value="F:non-membrane spanning protein tyrosine kinase activity"/>
    <property type="evidence" value="ECO:0007669"/>
    <property type="project" value="UniProtKB-EC"/>
</dbReference>
<comment type="catalytic activity">
    <reaction evidence="8">
        <text>L-tyrosyl-[protein] + ATP = O-phospho-L-tyrosyl-[protein] + ADP + H(+)</text>
        <dbReference type="Rhea" id="RHEA:10596"/>
        <dbReference type="Rhea" id="RHEA-COMP:10136"/>
        <dbReference type="Rhea" id="RHEA-COMP:20101"/>
        <dbReference type="ChEBI" id="CHEBI:15378"/>
        <dbReference type="ChEBI" id="CHEBI:30616"/>
        <dbReference type="ChEBI" id="CHEBI:46858"/>
        <dbReference type="ChEBI" id="CHEBI:61978"/>
        <dbReference type="ChEBI" id="CHEBI:456216"/>
        <dbReference type="EC" id="2.7.10.2"/>
    </reaction>
</comment>
<dbReference type="EC" id="2.7.10.2" evidence="2"/>
<evidence type="ECO:0000256" key="1">
    <source>
        <dbReference type="ARBA" id="ARBA00007316"/>
    </source>
</evidence>
<dbReference type="InterPro" id="IPR025669">
    <property type="entry name" value="AAA_dom"/>
</dbReference>
<keyword evidence="7" id="KW-0829">Tyrosine-protein kinase</keyword>
<dbReference type="InterPro" id="IPR050445">
    <property type="entry name" value="Bact_polysacc_biosynth/exp"/>
</dbReference>
<name>A0ABV6KYI8_9BACI</name>
<dbReference type="NCBIfam" id="TIGR01007">
    <property type="entry name" value="eps_fam"/>
    <property type="match status" value="1"/>
</dbReference>
<dbReference type="Proteomes" id="UP001589738">
    <property type="component" value="Unassembled WGS sequence"/>
</dbReference>
<gene>
    <name evidence="10" type="ORF">ACFFHF_24755</name>
</gene>
<evidence type="ECO:0000256" key="7">
    <source>
        <dbReference type="ARBA" id="ARBA00023137"/>
    </source>
</evidence>
<dbReference type="PANTHER" id="PTHR32309:SF13">
    <property type="entry name" value="FERRIC ENTEROBACTIN TRANSPORT PROTEIN FEPE"/>
    <property type="match status" value="1"/>
</dbReference>
<evidence type="ECO:0000256" key="4">
    <source>
        <dbReference type="ARBA" id="ARBA00022741"/>
    </source>
</evidence>
<evidence type="ECO:0000256" key="2">
    <source>
        <dbReference type="ARBA" id="ARBA00011903"/>
    </source>
</evidence>
<keyword evidence="6" id="KW-0067">ATP-binding</keyword>
<evidence type="ECO:0000313" key="11">
    <source>
        <dbReference type="Proteomes" id="UP001589738"/>
    </source>
</evidence>
<keyword evidence="4" id="KW-0547">Nucleotide-binding</keyword>
<comment type="caution">
    <text evidence="10">The sequence shown here is derived from an EMBL/GenBank/DDBJ whole genome shotgun (WGS) entry which is preliminary data.</text>
</comment>
<evidence type="ECO:0000256" key="5">
    <source>
        <dbReference type="ARBA" id="ARBA00022777"/>
    </source>
</evidence>
<proteinExistence type="inferred from homology"/>
<reference evidence="10 11" key="1">
    <citation type="submission" date="2024-09" db="EMBL/GenBank/DDBJ databases">
        <authorList>
            <person name="Sun Q."/>
            <person name="Mori K."/>
        </authorList>
    </citation>
    <scope>NUCLEOTIDE SEQUENCE [LARGE SCALE GENOMIC DNA]</scope>
    <source>
        <strain evidence="10 11">CGMCC 1.9126</strain>
    </source>
</reference>
<dbReference type="SUPFAM" id="SSF52540">
    <property type="entry name" value="P-loop containing nucleoside triphosphate hydrolases"/>
    <property type="match status" value="1"/>
</dbReference>
<accession>A0ABV6KYI8</accession>
<comment type="similarity">
    <text evidence="1">Belongs to the CpsD/CapB family.</text>
</comment>
<keyword evidence="11" id="KW-1185">Reference proteome</keyword>
<dbReference type="PANTHER" id="PTHR32309">
    <property type="entry name" value="TYROSINE-PROTEIN KINASE"/>
    <property type="match status" value="1"/>
</dbReference>
<keyword evidence="3 10" id="KW-0808">Transferase</keyword>
<feature type="domain" description="AAA" evidence="9">
    <location>
        <begin position="60"/>
        <end position="191"/>
    </location>
</feature>
<dbReference type="InterPro" id="IPR005702">
    <property type="entry name" value="Wzc-like_C"/>
</dbReference>
<dbReference type="EMBL" id="JBHLUU010000128">
    <property type="protein sequence ID" value="MFC0478402.1"/>
    <property type="molecule type" value="Genomic_DNA"/>
</dbReference>
<sequence>MVFSRRKQLTKIKKRNLITYSNPESIISEQFRTIRTNIHFLNEDEKNNLLVVSSPGQSEGKSTIIANTAISIAQQKEKVLLIDGNLRNPSIHQLFKVTNEVGLTDVLSKKTPLCEAITKCNINNLDLLTSGPIPLDPAELLESEKMKELLLHIKPLYDLILVDSPSVLEVTDTKVLANLCDGVILVVQKAKTKLVAAQESKKVLEFAKAPLVGVIVNQVS</sequence>